<dbReference type="Pfam" id="PF13516">
    <property type="entry name" value="LRR_6"/>
    <property type="match status" value="3"/>
</dbReference>
<name>A0A8S1JA18_9CHLO</name>
<evidence type="ECO:0000256" key="1">
    <source>
        <dbReference type="ARBA" id="ARBA00004430"/>
    </source>
</evidence>
<dbReference type="Proteomes" id="UP000708148">
    <property type="component" value="Unassembled WGS sequence"/>
</dbReference>
<dbReference type="SUPFAM" id="SSF52047">
    <property type="entry name" value="RNI-like"/>
    <property type="match status" value="2"/>
</dbReference>
<organism evidence="2 3">
    <name type="scientific">Ostreobium quekettii</name>
    <dbReference type="NCBI Taxonomy" id="121088"/>
    <lineage>
        <taxon>Eukaryota</taxon>
        <taxon>Viridiplantae</taxon>
        <taxon>Chlorophyta</taxon>
        <taxon>core chlorophytes</taxon>
        <taxon>Ulvophyceae</taxon>
        <taxon>TCBD clade</taxon>
        <taxon>Bryopsidales</taxon>
        <taxon>Ostreobineae</taxon>
        <taxon>Ostreobiaceae</taxon>
        <taxon>Ostreobium</taxon>
    </lineage>
</organism>
<dbReference type="GO" id="GO:0031267">
    <property type="term" value="F:small GTPase binding"/>
    <property type="evidence" value="ECO:0007669"/>
    <property type="project" value="TreeGrafter"/>
</dbReference>
<dbReference type="SMART" id="SM00368">
    <property type="entry name" value="LRR_RI"/>
    <property type="match status" value="4"/>
</dbReference>
<dbReference type="GO" id="GO:0005634">
    <property type="term" value="C:nucleus"/>
    <property type="evidence" value="ECO:0007669"/>
    <property type="project" value="TreeGrafter"/>
</dbReference>
<dbReference type="GO" id="GO:0005930">
    <property type="term" value="C:axoneme"/>
    <property type="evidence" value="ECO:0007669"/>
    <property type="project" value="UniProtKB-SubCell"/>
</dbReference>
<dbReference type="Gene3D" id="3.80.10.10">
    <property type="entry name" value="Ribonuclease Inhibitor"/>
    <property type="match status" value="3"/>
</dbReference>
<comment type="caution">
    <text evidence="2">The sequence shown here is derived from an EMBL/GenBank/DDBJ whole genome shotgun (WGS) entry which is preliminary data.</text>
</comment>
<dbReference type="InterPro" id="IPR001611">
    <property type="entry name" value="Leu-rich_rpt"/>
</dbReference>
<protein>
    <recommendedName>
        <fullName evidence="4">Leucine Rich repeats (2 copies)</fullName>
    </recommendedName>
</protein>
<evidence type="ECO:0008006" key="4">
    <source>
        <dbReference type="Google" id="ProtNLM"/>
    </source>
</evidence>
<dbReference type="GO" id="GO:0006913">
    <property type="term" value="P:nucleocytoplasmic transport"/>
    <property type="evidence" value="ECO:0007669"/>
    <property type="project" value="TreeGrafter"/>
</dbReference>
<dbReference type="GO" id="GO:0005096">
    <property type="term" value="F:GTPase activator activity"/>
    <property type="evidence" value="ECO:0007669"/>
    <property type="project" value="InterPro"/>
</dbReference>
<dbReference type="GO" id="GO:0005829">
    <property type="term" value="C:cytosol"/>
    <property type="evidence" value="ECO:0007669"/>
    <property type="project" value="TreeGrafter"/>
</dbReference>
<accession>A0A8S1JA18</accession>
<evidence type="ECO:0000313" key="2">
    <source>
        <dbReference type="EMBL" id="CAD7704273.1"/>
    </source>
</evidence>
<dbReference type="PANTHER" id="PTHR24113">
    <property type="entry name" value="RAN GTPASE-ACTIVATING PROTEIN 1"/>
    <property type="match status" value="1"/>
</dbReference>
<sequence>MTIIQRNTCLSCSSDALEDIVYISREGVPHGQEEHRITYSTVAGVRCESCRAVFFESYDHDCFQYDEPWNMAWYALLEDFAALENALQLCPDALDPTCECELHEKLRESNPGYWGQRANYSFYIGSVRYATIRAVTEPEHGTFTHFERIEEVDPLDIHTPGAFMDRDAFAEVRSYMNRPKLSALDWYALKQLLVEAHQANPARYAAQWRPYLDGFRHHFEEHFDKNFLDITYLPDVKELLELYPFVLVRSEFTLSKTRILYNELERESFRWVGQLVLHMHTKLPAKAITSISTSPNAVNLREIELDLSDNHSVLDERTCRALPSLFTLPKLHTFTLVGATLLDANALASPELESLETLRLLDTITENQLPQLLDSPHVSKLRELVIHGGIHSMSALPFAHATQLEALEALELRGAQRSWTKRPAGIRDEGCQALAGAKHLATLKSLTLIQQEITDEGARSLIQSPHLTSLTHLDLGHNAIGDAGAAAIANASNTRTLTHLDLSQNMLIGATGLRALARSEHFIALKKIILEGLRVDATSQVVLQSALGARFGCEIHAAPSALRQTDAPELVRELEEHPIEHLILRLEAPGSDTLRMLLDADALAQVEHLQLAGDVSDEDIVAFVDAGGLRGLRSLSLSHTNIGDRALRAILAHPHTMSLRELMLGSTQISERALRTFAMAETLTSLENLVLPEVSFEILELIARTPWAKQLEHFGSSSSLDENTCARLLELEDLPDAISECVEENLRYHAG</sequence>
<dbReference type="InterPro" id="IPR006553">
    <property type="entry name" value="Leu-rich_rpt_Cys-con_subtyp"/>
</dbReference>
<dbReference type="EMBL" id="CAJHUC010002724">
    <property type="protein sequence ID" value="CAD7704273.1"/>
    <property type="molecule type" value="Genomic_DNA"/>
</dbReference>
<evidence type="ECO:0000313" key="3">
    <source>
        <dbReference type="Proteomes" id="UP000708148"/>
    </source>
</evidence>
<dbReference type="InterPro" id="IPR027038">
    <property type="entry name" value="RanGap"/>
</dbReference>
<comment type="subcellular location">
    <subcellularLocation>
        <location evidence="1">Cytoplasm</location>
        <location evidence="1">Cytoskeleton</location>
        <location evidence="1">Cilium axoneme</location>
    </subcellularLocation>
</comment>
<gene>
    <name evidence="2" type="ORF">OSTQU699_LOCUS9628</name>
</gene>
<dbReference type="SMART" id="SM00367">
    <property type="entry name" value="LRR_CC"/>
    <property type="match status" value="3"/>
</dbReference>
<reference evidence="2" key="1">
    <citation type="submission" date="2020-12" db="EMBL/GenBank/DDBJ databases">
        <authorList>
            <person name="Iha C."/>
        </authorList>
    </citation>
    <scope>NUCLEOTIDE SEQUENCE</scope>
</reference>
<dbReference type="GO" id="GO:0048471">
    <property type="term" value="C:perinuclear region of cytoplasm"/>
    <property type="evidence" value="ECO:0007669"/>
    <property type="project" value="TreeGrafter"/>
</dbReference>
<dbReference type="AlphaFoldDB" id="A0A8S1JA18"/>
<proteinExistence type="predicted"/>
<dbReference type="InterPro" id="IPR032675">
    <property type="entry name" value="LRR_dom_sf"/>
</dbReference>
<dbReference type="PANTHER" id="PTHR24113:SF15">
    <property type="entry name" value="NACHT DOMAIN-CONTAINING PROTEIN"/>
    <property type="match status" value="1"/>
</dbReference>
<keyword evidence="3" id="KW-1185">Reference proteome</keyword>